<dbReference type="OrthoDB" id="9791027at2"/>
<name>A0A1W2ECR2_9BACT</name>
<dbReference type="PANTHER" id="PTHR43334">
    <property type="entry name" value="ACETATE--COA LIGASE [ADP-FORMING]"/>
    <property type="match status" value="1"/>
</dbReference>
<dbReference type="Gene3D" id="3.40.50.261">
    <property type="entry name" value="Succinyl-CoA synthetase domains"/>
    <property type="match status" value="2"/>
</dbReference>
<dbReference type="SUPFAM" id="SSF52210">
    <property type="entry name" value="Succinyl-CoA synthetase domains"/>
    <property type="match status" value="2"/>
</dbReference>
<dbReference type="SUPFAM" id="SSF56059">
    <property type="entry name" value="Glutathione synthetase ATP-binding domain-like"/>
    <property type="match status" value="1"/>
</dbReference>
<evidence type="ECO:0000313" key="6">
    <source>
        <dbReference type="Proteomes" id="UP000192418"/>
    </source>
</evidence>
<dbReference type="EMBL" id="FWXY01000029">
    <property type="protein sequence ID" value="SMD07540.1"/>
    <property type="molecule type" value="Genomic_DNA"/>
</dbReference>
<sequence>MDFFFNPKGIALIGATPNPLKGGHAILQNLLKGFKGKIHPVNPRYEEILGIPCHKTIADVPDPVDLAIIFIPGKMVPQIIESCAKRGIKGVIIESSGFAESGKEGQQVQKDLTNFARKEGVRLWGPNCMGLVDAVNKNVFSFVSPELWEELIPGDVSLIVQSGMLSGGFLIDCMSHGTMGVSKVCSIGNKMDVDECEILEYMLTDPHTKVIGLYLESITHGRRFMEICRRATKPIVLLKGGKSAMGAKAAMGHTASMAGNGAVIRDAMAQAGVMEATDFHQMMDLCRSLAAYPDIKPTPKGRVAILTYSGGAGIISSDFMENGPIEPAVLSRQSKERLKTIFPQWMPPSNPIDLWPAVEQHGAEKAYGLAIDAACDDPGVDAIFIHAFAGGFRLSLDLDKMSQKAKKMGKPVFCWLIGRQDEARIVQLESHSKGIPVFRELHRAVECMGAVFAHGNRTISVKSEPDNRNDTMAHDTIKVSLKKGKTALDEHLSKTILDACNIPVTKEIIVADEASACQMATQTLKFPVVMKGLLPGEVHKTEAGLVKLNIESRDQVKTAFKDLTQAMDGKGEILIQQQIKGDLELIAGVVKDPQFGVCVMVGLGGVMAEILDDAVFGVAPLSHSDALALMGRLKHQKLLDGFRGAKGVDRDVLAKILCALGDLALAYPQINEIDVNPLIISKGNPIAVDASIIQEQ</sequence>
<dbReference type="Gene3D" id="3.30.470.20">
    <property type="entry name" value="ATP-grasp fold, B domain"/>
    <property type="match status" value="1"/>
</dbReference>
<dbReference type="Pfam" id="PF13607">
    <property type="entry name" value="Succ_CoA_lig"/>
    <property type="match status" value="1"/>
</dbReference>
<dbReference type="PANTHER" id="PTHR43334:SF1">
    <property type="entry name" value="3-HYDROXYPROPIONATE--COA LIGASE [ADP-FORMING]"/>
    <property type="match status" value="1"/>
</dbReference>
<gene>
    <name evidence="5" type="ORF">SAMN02746065_1293</name>
</gene>
<dbReference type="InterPro" id="IPR003781">
    <property type="entry name" value="CoA-bd"/>
</dbReference>
<dbReference type="Pfam" id="PF13549">
    <property type="entry name" value="ATP-grasp_5"/>
    <property type="match status" value="1"/>
</dbReference>
<dbReference type="STRING" id="1121400.SAMN02746065_1293"/>
<reference evidence="5 6" key="1">
    <citation type="submission" date="2017-04" db="EMBL/GenBank/DDBJ databases">
        <authorList>
            <person name="Afonso C.L."/>
            <person name="Miller P.J."/>
            <person name="Scott M.A."/>
            <person name="Spackman E."/>
            <person name="Goraichik I."/>
            <person name="Dimitrov K.M."/>
            <person name="Suarez D.L."/>
            <person name="Swayne D.E."/>
        </authorList>
    </citation>
    <scope>NUCLEOTIDE SEQUENCE [LARGE SCALE GENOMIC DNA]</scope>
    <source>
        <strain evidence="5 6">DSM 3385</strain>
    </source>
</reference>
<protein>
    <submittedName>
        <fullName evidence="5">Acetyltransferase</fullName>
    </submittedName>
</protein>
<keyword evidence="6" id="KW-1185">Reference proteome</keyword>
<dbReference type="Gene3D" id="3.40.50.720">
    <property type="entry name" value="NAD(P)-binding Rossmann-like Domain"/>
    <property type="match status" value="1"/>
</dbReference>
<dbReference type="InterPro" id="IPR016102">
    <property type="entry name" value="Succinyl-CoA_synth-like"/>
</dbReference>
<dbReference type="InterPro" id="IPR032875">
    <property type="entry name" value="Succ_CoA_lig_flav_dom"/>
</dbReference>
<organism evidence="5 6">
    <name type="scientific">Desulfocicer vacuolatum DSM 3385</name>
    <dbReference type="NCBI Taxonomy" id="1121400"/>
    <lineage>
        <taxon>Bacteria</taxon>
        <taxon>Pseudomonadati</taxon>
        <taxon>Thermodesulfobacteriota</taxon>
        <taxon>Desulfobacteria</taxon>
        <taxon>Desulfobacterales</taxon>
        <taxon>Desulfobacteraceae</taxon>
        <taxon>Desulfocicer</taxon>
    </lineage>
</organism>
<proteinExistence type="predicted"/>
<evidence type="ECO:0000313" key="5">
    <source>
        <dbReference type="EMBL" id="SMD07540.1"/>
    </source>
</evidence>
<feature type="domain" description="CoA-binding" evidence="4">
    <location>
        <begin position="4"/>
        <end position="98"/>
    </location>
</feature>
<dbReference type="Proteomes" id="UP000192418">
    <property type="component" value="Unassembled WGS sequence"/>
</dbReference>
<dbReference type="SUPFAM" id="SSF51735">
    <property type="entry name" value="NAD(P)-binding Rossmann-fold domains"/>
    <property type="match status" value="1"/>
</dbReference>
<dbReference type="InterPro" id="IPR051538">
    <property type="entry name" value="Acyl-CoA_Synth/Transferase"/>
</dbReference>
<dbReference type="Pfam" id="PF13380">
    <property type="entry name" value="CoA_binding_2"/>
    <property type="match status" value="1"/>
</dbReference>
<evidence type="ECO:0000256" key="3">
    <source>
        <dbReference type="ARBA" id="ARBA00022840"/>
    </source>
</evidence>
<accession>A0A1W2ECR2</accession>
<evidence type="ECO:0000256" key="2">
    <source>
        <dbReference type="ARBA" id="ARBA00022741"/>
    </source>
</evidence>
<keyword evidence="1" id="KW-0436">Ligase</keyword>
<dbReference type="InterPro" id="IPR036291">
    <property type="entry name" value="NAD(P)-bd_dom_sf"/>
</dbReference>
<keyword evidence="2" id="KW-0547">Nucleotide-binding</keyword>
<evidence type="ECO:0000256" key="1">
    <source>
        <dbReference type="ARBA" id="ARBA00022598"/>
    </source>
</evidence>
<keyword evidence="3" id="KW-0067">ATP-binding</keyword>
<dbReference type="GO" id="GO:0016874">
    <property type="term" value="F:ligase activity"/>
    <property type="evidence" value="ECO:0007669"/>
    <property type="project" value="UniProtKB-KW"/>
</dbReference>
<dbReference type="SMART" id="SM00881">
    <property type="entry name" value="CoA_binding"/>
    <property type="match status" value="1"/>
</dbReference>
<dbReference type="GO" id="GO:0005524">
    <property type="term" value="F:ATP binding"/>
    <property type="evidence" value="ECO:0007669"/>
    <property type="project" value="UniProtKB-KW"/>
</dbReference>
<evidence type="ECO:0000259" key="4">
    <source>
        <dbReference type="SMART" id="SM00881"/>
    </source>
</evidence>
<dbReference type="AlphaFoldDB" id="A0A1W2ECR2"/>
<dbReference type="GO" id="GO:0016740">
    <property type="term" value="F:transferase activity"/>
    <property type="evidence" value="ECO:0007669"/>
    <property type="project" value="UniProtKB-KW"/>
</dbReference>
<dbReference type="RefSeq" id="WP_084071450.1">
    <property type="nucleotide sequence ID" value="NZ_FWXY01000029.1"/>
</dbReference>
<dbReference type="Gene3D" id="3.30.1490.20">
    <property type="entry name" value="ATP-grasp fold, A domain"/>
    <property type="match status" value="1"/>
</dbReference>
<dbReference type="InterPro" id="IPR013815">
    <property type="entry name" value="ATP_grasp_subdomain_1"/>
</dbReference>
<keyword evidence="5" id="KW-0808">Transferase</keyword>